<dbReference type="EMBL" id="JAUYVT010000006">
    <property type="protein sequence ID" value="MDP2564768.1"/>
    <property type="molecule type" value="Genomic_DNA"/>
</dbReference>
<dbReference type="PANTHER" id="PTHR43081:SF1">
    <property type="entry name" value="ADENYLATE CYCLASE, TERMINAL-DIFFERENTIATION SPECIFIC"/>
    <property type="match status" value="1"/>
</dbReference>
<keyword evidence="1" id="KW-0812">Transmembrane</keyword>
<dbReference type="PANTHER" id="PTHR43081">
    <property type="entry name" value="ADENYLATE CYCLASE, TERMINAL-DIFFERENTIATION SPECIFIC-RELATED"/>
    <property type="match status" value="1"/>
</dbReference>
<keyword evidence="1" id="KW-0472">Membrane</keyword>
<dbReference type="InterPro" id="IPR050697">
    <property type="entry name" value="Adenylyl/Guanylyl_Cyclase_3/4"/>
</dbReference>
<reference evidence="3" key="1">
    <citation type="submission" date="2023-07" db="EMBL/GenBank/DDBJ databases">
        <title>Genome content predicts the carbon catabolic preferences of heterotrophic bacteria.</title>
        <authorList>
            <person name="Gralka M."/>
        </authorList>
    </citation>
    <scope>NUCLEOTIDE SEQUENCE</scope>
    <source>
        <strain evidence="3">4G09</strain>
    </source>
</reference>
<sequence length="741" mass="81806">MIISLLKKITSKHFYIGVLITLLIASIEFFSTGAVAKLLNRVEGIIYDSRLQLTLAETPRKVNESVVIIDIDEKSMQEQGRFPWSRSKVAELVTKLTDAGVIVIAFDIFFSEPEVNPVTKIMTELPGFSAKYSTPLTTIKQQVDADTKLAKALAKNDITLGFLLINDELSEHKAPTKSSVVWREDDHTNSQINDYPGAIINIPQLQNAAVGQGFINAHSDEDGFIRKAALVNRVGDTLYPSLALEAARLYTLANTIETRSTTSNGITLFEGIKFHNKWIQTDEYGQVLIPYKGGARSFPYYSATDVLTQRVGLKELEGSVAFIGTSAVGLADLRSTPVGLQYPGVEVHANIFEGLMNPQLLPSKPSWSLGASLIIIIITGLVLSFFSIGKTARFILALSIIVAGVVVAINFYLWSAQKVSLPLFMTLLLTTLLASYYIIVGSIAEMKHSKKIKTMFDQYVPPERINQLIEQGGNLAKTSERRNMTVLFADIRGFTSLSESMSAHQLSEYLNQYLSSITKIIFDNNGTIDKYVGDMVMAFWNAPLIDKDHAQHGVEAALAMNEGLIEINAVFAQQNLPAISIGVGLSSGDMNVGDMGSIYRKAYTVLGDAVNLGARVESLTKFYGVAILVTEETMQACSGIAFRLIDKVQVVGKTTSIALYEPINYTKQLNKEQRNEIESSLKAITFFHNKEWENALSLFEQLENNAVLNAGVYRVYIERIQSTDIQTLAKDWNGAFVHTKK</sequence>
<dbReference type="InterPro" id="IPR029787">
    <property type="entry name" value="Nucleotide_cyclase"/>
</dbReference>
<dbReference type="CDD" id="cd07302">
    <property type="entry name" value="CHD"/>
    <property type="match status" value="1"/>
</dbReference>
<evidence type="ECO:0000259" key="2">
    <source>
        <dbReference type="PROSITE" id="PS50125"/>
    </source>
</evidence>
<feature type="transmembrane region" description="Helical" evidence="1">
    <location>
        <begin position="421"/>
        <end position="444"/>
    </location>
</feature>
<dbReference type="Proteomes" id="UP001177212">
    <property type="component" value="Unassembled WGS sequence"/>
</dbReference>
<dbReference type="Gene3D" id="3.30.70.1230">
    <property type="entry name" value="Nucleotide cyclase"/>
    <property type="match status" value="1"/>
</dbReference>
<evidence type="ECO:0000256" key="1">
    <source>
        <dbReference type="SAM" id="Phobius"/>
    </source>
</evidence>
<dbReference type="EC" id="4.6.1.-" evidence="3"/>
<keyword evidence="3" id="KW-0456">Lyase</keyword>
<feature type="transmembrane region" description="Helical" evidence="1">
    <location>
        <begin position="367"/>
        <end position="388"/>
    </location>
</feature>
<dbReference type="SUPFAM" id="SSF55073">
    <property type="entry name" value="Nucleotide cyclase"/>
    <property type="match status" value="1"/>
</dbReference>
<keyword evidence="4" id="KW-1185">Reference proteome</keyword>
<proteinExistence type="predicted"/>
<dbReference type="RefSeq" id="WP_305471920.1">
    <property type="nucleotide sequence ID" value="NZ_JAUYVT010000006.1"/>
</dbReference>
<dbReference type="InterPro" id="IPR007890">
    <property type="entry name" value="CHASE2"/>
</dbReference>
<comment type="caution">
    <text evidence="3">The sequence shown here is derived from an EMBL/GenBank/DDBJ whole genome shotgun (WGS) entry which is preliminary data.</text>
</comment>
<organism evidence="3 4">
    <name type="scientific">Pseudoalteromonas marina</name>
    <dbReference type="NCBI Taxonomy" id="267375"/>
    <lineage>
        <taxon>Bacteria</taxon>
        <taxon>Pseudomonadati</taxon>
        <taxon>Pseudomonadota</taxon>
        <taxon>Gammaproteobacteria</taxon>
        <taxon>Alteromonadales</taxon>
        <taxon>Pseudoalteromonadaceae</taxon>
        <taxon>Pseudoalteromonas</taxon>
    </lineage>
</organism>
<dbReference type="Pfam" id="PF05226">
    <property type="entry name" value="CHASE2"/>
    <property type="match status" value="1"/>
</dbReference>
<dbReference type="PROSITE" id="PS50125">
    <property type="entry name" value="GUANYLATE_CYCLASE_2"/>
    <property type="match status" value="1"/>
</dbReference>
<accession>A0ABT9FDF7</accession>
<dbReference type="GO" id="GO:0016829">
    <property type="term" value="F:lyase activity"/>
    <property type="evidence" value="ECO:0007669"/>
    <property type="project" value="UniProtKB-KW"/>
</dbReference>
<feature type="transmembrane region" description="Helical" evidence="1">
    <location>
        <begin position="395"/>
        <end position="415"/>
    </location>
</feature>
<protein>
    <submittedName>
        <fullName evidence="3">Adenylate/guanylate cyclase domain-containing protein</fullName>
        <ecNumber evidence="3">4.6.1.-</ecNumber>
    </submittedName>
</protein>
<evidence type="ECO:0000313" key="4">
    <source>
        <dbReference type="Proteomes" id="UP001177212"/>
    </source>
</evidence>
<dbReference type="InterPro" id="IPR001054">
    <property type="entry name" value="A/G_cyclase"/>
</dbReference>
<dbReference type="SMART" id="SM00044">
    <property type="entry name" value="CYCc"/>
    <property type="match status" value="1"/>
</dbReference>
<evidence type="ECO:0000313" key="3">
    <source>
        <dbReference type="EMBL" id="MDP2564768.1"/>
    </source>
</evidence>
<dbReference type="SMART" id="SM01080">
    <property type="entry name" value="CHASE2"/>
    <property type="match status" value="1"/>
</dbReference>
<gene>
    <name evidence="3" type="ORF">Q8W34_08980</name>
</gene>
<feature type="domain" description="Guanylate cyclase" evidence="2">
    <location>
        <begin position="485"/>
        <end position="617"/>
    </location>
</feature>
<keyword evidence="1" id="KW-1133">Transmembrane helix</keyword>
<name>A0ABT9FDF7_9GAMM</name>
<dbReference type="Pfam" id="PF00211">
    <property type="entry name" value="Guanylate_cyc"/>
    <property type="match status" value="1"/>
</dbReference>